<dbReference type="NCBIfam" id="TIGR00207">
    <property type="entry name" value="fliG"/>
    <property type="match status" value="1"/>
</dbReference>
<keyword evidence="5" id="KW-1003">Cell membrane</keyword>
<dbReference type="GO" id="GO:0006935">
    <property type="term" value="P:chemotaxis"/>
    <property type="evidence" value="ECO:0007669"/>
    <property type="project" value="UniProtKB-KW"/>
</dbReference>
<feature type="domain" description="Flagellar motor switch protein FliG middle" evidence="11">
    <location>
        <begin position="118"/>
        <end position="190"/>
    </location>
</feature>
<dbReference type="Pfam" id="PF14842">
    <property type="entry name" value="FliG_N"/>
    <property type="match status" value="1"/>
</dbReference>
<proteinExistence type="inferred from homology"/>
<evidence type="ECO:0000256" key="8">
    <source>
        <dbReference type="ARBA" id="ARBA00023136"/>
    </source>
</evidence>
<evidence type="ECO:0000256" key="7">
    <source>
        <dbReference type="ARBA" id="ARBA00022779"/>
    </source>
</evidence>
<evidence type="ECO:0000256" key="6">
    <source>
        <dbReference type="ARBA" id="ARBA00022500"/>
    </source>
</evidence>
<dbReference type="AlphaFoldDB" id="A0A1I2NK57"/>
<dbReference type="OrthoDB" id="9780302at2"/>
<dbReference type="Pfam" id="PF01706">
    <property type="entry name" value="FliG_C"/>
    <property type="match status" value="1"/>
</dbReference>
<evidence type="ECO:0000256" key="3">
    <source>
        <dbReference type="ARBA" id="ARBA00010299"/>
    </source>
</evidence>
<dbReference type="InterPro" id="IPR028263">
    <property type="entry name" value="FliG_N"/>
</dbReference>
<keyword evidence="13" id="KW-0969">Cilium</keyword>
<dbReference type="PANTHER" id="PTHR30534:SF0">
    <property type="entry name" value="FLAGELLAR MOTOR SWITCH PROTEIN FLIG"/>
    <property type="match status" value="1"/>
</dbReference>
<keyword evidence="7" id="KW-0283">Flagellar rotation</keyword>
<dbReference type="PIRSF" id="PIRSF003161">
    <property type="entry name" value="FliG"/>
    <property type="match status" value="1"/>
</dbReference>
<evidence type="ECO:0000256" key="2">
    <source>
        <dbReference type="ARBA" id="ARBA00004413"/>
    </source>
</evidence>
<comment type="subcellular location">
    <subcellularLocation>
        <location evidence="1">Bacterial flagellum basal body</location>
    </subcellularLocation>
    <subcellularLocation>
        <location evidence="2">Cell membrane</location>
        <topology evidence="2">Peripheral membrane protein</topology>
        <orientation evidence="2">Cytoplasmic side</orientation>
    </subcellularLocation>
</comment>
<dbReference type="PANTHER" id="PTHR30534">
    <property type="entry name" value="FLAGELLAR MOTOR SWITCH PROTEIN FLIG"/>
    <property type="match status" value="1"/>
</dbReference>
<evidence type="ECO:0000313" key="14">
    <source>
        <dbReference type="Proteomes" id="UP000198752"/>
    </source>
</evidence>
<feature type="domain" description="Flagellar motor switch protein FliG N-terminal" evidence="12">
    <location>
        <begin position="7"/>
        <end position="110"/>
    </location>
</feature>
<dbReference type="Gene3D" id="1.10.220.30">
    <property type="match status" value="3"/>
</dbReference>
<dbReference type="GO" id="GO:0009425">
    <property type="term" value="C:bacterial-type flagellum basal body"/>
    <property type="evidence" value="ECO:0007669"/>
    <property type="project" value="UniProtKB-SubCell"/>
</dbReference>
<keyword evidence="6" id="KW-0145">Chemotaxis</keyword>
<dbReference type="STRING" id="269670.SAMN02982927_00427"/>
<dbReference type="InterPro" id="IPR000090">
    <property type="entry name" value="Flg_Motor_Flig"/>
</dbReference>
<evidence type="ECO:0000259" key="10">
    <source>
        <dbReference type="Pfam" id="PF01706"/>
    </source>
</evidence>
<dbReference type="RefSeq" id="WP_093669565.1">
    <property type="nucleotide sequence ID" value="NZ_FOOY01000003.1"/>
</dbReference>
<feature type="domain" description="Flagellar motor switch protein FliG C-terminal" evidence="10">
    <location>
        <begin position="221"/>
        <end position="328"/>
    </location>
</feature>
<evidence type="ECO:0000259" key="12">
    <source>
        <dbReference type="Pfam" id="PF14842"/>
    </source>
</evidence>
<dbReference type="PRINTS" id="PR00954">
    <property type="entry name" value="FLGMOTORFLIG"/>
</dbReference>
<dbReference type="GO" id="GO:0005886">
    <property type="term" value="C:plasma membrane"/>
    <property type="evidence" value="ECO:0007669"/>
    <property type="project" value="UniProtKB-SubCell"/>
</dbReference>
<keyword evidence="8" id="KW-0472">Membrane</keyword>
<evidence type="ECO:0000256" key="9">
    <source>
        <dbReference type="ARBA" id="ARBA00023143"/>
    </source>
</evidence>
<dbReference type="SUPFAM" id="SSF48029">
    <property type="entry name" value="FliG"/>
    <property type="match status" value="2"/>
</dbReference>
<evidence type="ECO:0000256" key="1">
    <source>
        <dbReference type="ARBA" id="ARBA00004117"/>
    </source>
</evidence>
<dbReference type="InterPro" id="IPR032779">
    <property type="entry name" value="FliG_M"/>
</dbReference>
<comment type="similarity">
    <text evidence="3">Belongs to the FliG family.</text>
</comment>
<dbReference type="InterPro" id="IPR011002">
    <property type="entry name" value="FliG_a-hlx"/>
</dbReference>
<name>A0A1I2NK57_9BACL</name>
<dbReference type="GO" id="GO:0071973">
    <property type="term" value="P:bacterial-type flagellum-dependent cell motility"/>
    <property type="evidence" value="ECO:0007669"/>
    <property type="project" value="InterPro"/>
</dbReference>
<dbReference type="FunFam" id="1.10.220.30:FF:000001">
    <property type="entry name" value="Flagellar motor switch protein FliG"/>
    <property type="match status" value="1"/>
</dbReference>
<dbReference type="Pfam" id="PF14841">
    <property type="entry name" value="FliG_M"/>
    <property type="match status" value="1"/>
</dbReference>
<accession>A0A1I2NK57</accession>
<protein>
    <recommendedName>
        <fullName evidence="4">Flagellar motor switch protein FliG</fullName>
    </recommendedName>
</protein>
<keyword evidence="13" id="KW-0966">Cell projection</keyword>
<evidence type="ECO:0000259" key="11">
    <source>
        <dbReference type="Pfam" id="PF14841"/>
    </source>
</evidence>
<evidence type="ECO:0000256" key="5">
    <source>
        <dbReference type="ARBA" id="ARBA00022475"/>
    </source>
</evidence>
<organism evidence="13 14">
    <name type="scientific">Sporolactobacillus nakayamae</name>
    <dbReference type="NCBI Taxonomy" id="269670"/>
    <lineage>
        <taxon>Bacteria</taxon>
        <taxon>Bacillati</taxon>
        <taxon>Bacillota</taxon>
        <taxon>Bacilli</taxon>
        <taxon>Bacillales</taxon>
        <taxon>Sporolactobacillaceae</taxon>
        <taxon>Sporolactobacillus</taxon>
    </lineage>
</organism>
<keyword evidence="14" id="KW-1185">Reference proteome</keyword>
<dbReference type="Proteomes" id="UP000198752">
    <property type="component" value="Unassembled WGS sequence"/>
</dbReference>
<sequence length="338" mass="38012">MPERKTKLSGKQKAAILMIALGTEVSANIFKQFTEQEIEDMTLEISNARKIDPETKAQVIDEFFQTALAQEYISQGGIGYAKQVLEKALGSDEANKVIQRLTSTLQVKPFDFMRKSDPQQILNFIQNEHPQTIALVLSYLDPDQAGAVLSALSVESQANVARRIAQMDRTSPETITQVERILEKKISSSSVNEDYTQTGGVASIVSVLNGVDRTTERNILEKLEKNDPDLAEEIKKRMFVFEDIIVLDDRAIQRVIRESENEDLILAMRTASDEVKELLFKNMSERMAASFKEEMEYMGPVRLHDVEEAQTRIVNTTRKLEDAGEIVIARGKGDDVIV</sequence>
<keyword evidence="9" id="KW-0975">Bacterial flagellum</keyword>
<dbReference type="GO" id="GO:0003774">
    <property type="term" value="F:cytoskeletal motor activity"/>
    <property type="evidence" value="ECO:0007669"/>
    <property type="project" value="InterPro"/>
</dbReference>
<evidence type="ECO:0000313" key="13">
    <source>
        <dbReference type="EMBL" id="SFG01836.1"/>
    </source>
</evidence>
<gene>
    <name evidence="13" type="ORF">SAMN02982927_00427</name>
</gene>
<dbReference type="EMBL" id="FOOY01000003">
    <property type="protein sequence ID" value="SFG01836.1"/>
    <property type="molecule type" value="Genomic_DNA"/>
</dbReference>
<reference evidence="14" key="1">
    <citation type="submission" date="2016-10" db="EMBL/GenBank/DDBJ databases">
        <authorList>
            <person name="Varghese N."/>
            <person name="Submissions S."/>
        </authorList>
    </citation>
    <scope>NUCLEOTIDE SEQUENCE [LARGE SCALE GENOMIC DNA]</scope>
    <source>
        <strain evidence="14">ATCC 700379</strain>
    </source>
</reference>
<evidence type="ECO:0000256" key="4">
    <source>
        <dbReference type="ARBA" id="ARBA00021870"/>
    </source>
</evidence>
<keyword evidence="13" id="KW-0282">Flagellum</keyword>
<dbReference type="InterPro" id="IPR023087">
    <property type="entry name" value="Flg_Motor_Flig_C"/>
</dbReference>